<sequence>MSGWPRYPPCASGTCTDVVCCAHGHKLRWPELLGKNGAAAKATIEEENPEVTAEILTPGRVGPPNFCCNRVFVIVDTHGNVTNIPTIG</sequence>
<protein>
    <recommendedName>
        <fullName evidence="6">Proteinase inhibitor</fullName>
    </recommendedName>
</protein>
<dbReference type="GO" id="GO:0009611">
    <property type="term" value="P:response to wounding"/>
    <property type="evidence" value="ECO:0007669"/>
    <property type="project" value="InterPro"/>
</dbReference>
<dbReference type="SUPFAM" id="SSF54654">
    <property type="entry name" value="CI-2 family of serine protease inhibitors"/>
    <property type="match status" value="1"/>
</dbReference>
<dbReference type="EMBL" id="CM001748">
    <property type="protein sequence ID" value="KJB60272.1"/>
    <property type="molecule type" value="Genomic_DNA"/>
</dbReference>
<evidence type="ECO:0000313" key="4">
    <source>
        <dbReference type="EMBL" id="KJB60272.1"/>
    </source>
</evidence>
<dbReference type="OMA" id="CEDIICC"/>
<evidence type="ECO:0000313" key="5">
    <source>
        <dbReference type="Proteomes" id="UP000032304"/>
    </source>
</evidence>
<dbReference type="PANTHER" id="PTHR33091">
    <property type="entry name" value="PROTEIN, PUTATIVE, EXPRESSED-RELATED"/>
    <property type="match status" value="1"/>
</dbReference>
<dbReference type="Gramene" id="KJB60272">
    <property type="protein sequence ID" value="KJB60272"/>
    <property type="gene ID" value="B456_009G297300"/>
</dbReference>
<accession>A0A0D2QQF6</accession>
<keyword evidence="3" id="KW-0722">Serine protease inhibitor</keyword>
<gene>
    <name evidence="4" type="ORF">B456_009G297300</name>
</gene>
<keyword evidence="2" id="KW-0646">Protease inhibitor</keyword>
<reference evidence="4 5" key="1">
    <citation type="journal article" date="2012" name="Nature">
        <title>Repeated polyploidization of Gossypium genomes and the evolution of spinnable cotton fibres.</title>
        <authorList>
            <person name="Paterson A.H."/>
            <person name="Wendel J.F."/>
            <person name="Gundlach H."/>
            <person name="Guo H."/>
            <person name="Jenkins J."/>
            <person name="Jin D."/>
            <person name="Llewellyn D."/>
            <person name="Showmaker K.C."/>
            <person name="Shu S."/>
            <person name="Udall J."/>
            <person name="Yoo M.J."/>
            <person name="Byers R."/>
            <person name="Chen W."/>
            <person name="Doron-Faigenboim A."/>
            <person name="Duke M.V."/>
            <person name="Gong L."/>
            <person name="Grimwood J."/>
            <person name="Grover C."/>
            <person name="Grupp K."/>
            <person name="Hu G."/>
            <person name="Lee T.H."/>
            <person name="Li J."/>
            <person name="Lin L."/>
            <person name="Liu T."/>
            <person name="Marler B.S."/>
            <person name="Page J.T."/>
            <person name="Roberts A.W."/>
            <person name="Romanel E."/>
            <person name="Sanders W.S."/>
            <person name="Szadkowski E."/>
            <person name="Tan X."/>
            <person name="Tang H."/>
            <person name="Xu C."/>
            <person name="Wang J."/>
            <person name="Wang Z."/>
            <person name="Zhang D."/>
            <person name="Zhang L."/>
            <person name="Ashrafi H."/>
            <person name="Bedon F."/>
            <person name="Bowers J.E."/>
            <person name="Brubaker C.L."/>
            <person name="Chee P.W."/>
            <person name="Das S."/>
            <person name="Gingle A.R."/>
            <person name="Haigler C.H."/>
            <person name="Harker D."/>
            <person name="Hoffmann L.V."/>
            <person name="Hovav R."/>
            <person name="Jones D.C."/>
            <person name="Lemke C."/>
            <person name="Mansoor S."/>
            <person name="ur Rahman M."/>
            <person name="Rainville L.N."/>
            <person name="Rambani A."/>
            <person name="Reddy U.K."/>
            <person name="Rong J.K."/>
            <person name="Saranga Y."/>
            <person name="Scheffler B.E."/>
            <person name="Scheffler J.A."/>
            <person name="Stelly D.M."/>
            <person name="Triplett B.A."/>
            <person name="Van Deynze A."/>
            <person name="Vaslin M.F."/>
            <person name="Waghmare V.N."/>
            <person name="Walford S.A."/>
            <person name="Wright R.J."/>
            <person name="Zaki E.A."/>
            <person name="Zhang T."/>
            <person name="Dennis E.S."/>
            <person name="Mayer K.F."/>
            <person name="Peterson D.G."/>
            <person name="Rokhsar D.S."/>
            <person name="Wang X."/>
            <person name="Schmutz J."/>
        </authorList>
    </citation>
    <scope>NUCLEOTIDE SEQUENCE [LARGE SCALE GENOMIC DNA]</scope>
</reference>
<dbReference type="GO" id="GO:0004867">
    <property type="term" value="F:serine-type endopeptidase inhibitor activity"/>
    <property type="evidence" value="ECO:0007669"/>
    <property type="project" value="UniProtKB-KW"/>
</dbReference>
<name>A0A0D2QQF6_GOSRA</name>
<proteinExistence type="inferred from homology"/>
<dbReference type="Pfam" id="PF00280">
    <property type="entry name" value="potato_inhibit"/>
    <property type="match status" value="1"/>
</dbReference>
<organism evidence="4 5">
    <name type="scientific">Gossypium raimondii</name>
    <name type="common">Peruvian cotton</name>
    <name type="synonym">Gossypium klotzschianum subsp. raimondii</name>
    <dbReference type="NCBI Taxonomy" id="29730"/>
    <lineage>
        <taxon>Eukaryota</taxon>
        <taxon>Viridiplantae</taxon>
        <taxon>Streptophyta</taxon>
        <taxon>Embryophyta</taxon>
        <taxon>Tracheophyta</taxon>
        <taxon>Spermatophyta</taxon>
        <taxon>Magnoliopsida</taxon>
        <taxon>eudicotyledons</taxon>
        <taxon>Gunneridae</taxon>
        <taxon>Pentapetalae</taxon>
        <taxon>rosids</taxon>
        <taxon>malvids</taxon>
        <taxon>Malvales</taxon>
        <taxon>Malvaceae</taxon>
        <taxon>Malvoideae</taxon>
        <taxon>Gossypium</taxon>
    </lineage>
</organism>
<dbReference type="PROSITE" id="PS00285">
    <property type="entry name" value="POTATO_INHIBITOR"/>
    <property type="match status" value="1"/>
</dbReference>
<evidence type="ECO:0000256" key="2">
    <source>
        <dbReference type="ARBA" id="ARBA00022690"/>
    </source>
</evidence>
<dbReference type="InterPro" id="IPR000864">
    <property type="entry name" value="Prot_inh_pot1"/>
</dbReference>
<evidence type="ECO:0000256" key="3">
    <source>
        <dbReference type="ARBA" id="ARBA00022900"/>
    </source>
</evidence>
<dbReference type="AlphaFoldDB" id="A0A0D2QQF6"/>
<evidence type="ECO:0008006" key="6">
    <source>
        <dbReference type="Google" id="ProtNLM"/>
    </source>
</evidence>
<dbReference type="STRING" id="29730.A0A0D2QQF6"/>
<dbReference type="PANTHER" id="PTHR33091:SF44">
    <property type="entry name" value="SERINE PROTEASE INHIBITOR POTATO INHIBITOR I-TYPE FAMILY PROTEIN"/>
    <property type="match status" value="1"/>
</dbReference>
<dbReference type="eggNOG" id="ENOG502SADF">
    <property type="taxonomic scope" value="Eukaryota"/>
</dbReference>
<keyword evidence="5" id="KW-1185">Reference proteome</keyword>
<dbReference type="InterPro" id="IPR036354">
    <property type="entry name" value="Prot_inh_pot1_sf"/>
</dbReference>
<dbReference type="Proteomes" id="UP000032304">
    <property type="component" value="Chromosome 9"/>
</dbReference>
<comment type="similarity">
    <text evidence="1">Belongs to the protease inhibitor I13 (potato type I serine protease inhibitor) family.</text>
</comment>
<evidence type="ECO:0000256" key="1">
    <source>
        <dbReference type="ARBA" id="ARBA00008210"/>
    </source>
</evidence>
<dbReference type="Gene3D" id="3.30.10.10">
    <property type="entry name" value="Trypsin Inhibitor V, subunit A"/>
    <property type="match status" value="1"/>
</dbReference>